<dbReference type="AlphaFoldDB" id="A0A7C3SNM2"/>
<evidence type="ECO:0000259" key="1">
    <source>
        <dbReference type="Pfam" id="PF08291"/>
    </source>
</evidence>
<dbReference type="Pfam" id="PF08291">
    <property type="entry name" value="Peptidase_M15_3"/>
    <property type="match status" value="1"/>
</dbReference>
<dbReference type="InterPro" id="IPR009045">
    <property type="entry name" value="Zn_M74/Hedgehog-like"/>
</dbReference>
<reference evidence="2" key="1">
    <citation type="journal article" date="2020" name="mSystems">
        <title>Genome- and Community-Level Interaction Insights into Carbon Utilization and Element Cycling Functions of Hydrothermarchaeota in Hydrothermal Sediment.</title>
        <authorList>
            <person name="Zhou Z."/>
            <person name="Liu Y."/>
            <person name="Xu W."/>
            <person name="Pan J."/>
            <person name="Luo Z.H."/>
            <person name="Li M."/>
        </authorList>
    </citation>
    <scope>NUCLEOTIDE SEQUENCE [LARGE SCALE GENOMIC DNA]</scope>
    <source>
        <strain evidence="2">SpSt-751</strain>
    </source>
</reference>
<dbReference type="SUPFAM" id="SSF55166">
    <property type="entry name" value="Hedgehog/DD-peptidase"/>
    <property type="match status" value="1"/>
</dbReference>
<protein>
    <recommendedName>
        <fullName evidence="1">Peptidase M15A C-terminal domain-containing protein</fullName>
    </recommendedName>
</protein>
<comment type="caution">
    <text evidence="2">The sequence shown here is derived from an EMBL/GenBank/DDBJ whole genome shotgun (WGS) entry which is preliminary data.</text>
</comment>
<dbReference type="Gene3D" id="3.30.1380.10">
    <property type="match status" value="1"/>
</dbReference>
<gene>
    <name evidence="2" type="ORF">ENV35_01705</name>
</gene>
<sequence length="142" mass="16887">MRSFYKCKYFKIQELVDRVTYEKFGEQAWMFFDVRLLKTLDGIREYFNSPIIINNWHLGGNLDSRGFRRPDDKTGALYSQHRFGRAVDFTVTGRTAEEVRKIIIDNQNIFPFNEITAMELDVSWVHIDFRNINSDVIYLFKG</sequence>
<evidence type="ECO:0000313" key="2">
    <source>
        <dbReference type="EMBL" id="HGB30576.1"/>
    </source>
</evidence>
<dbReference type="InterPro" id="IPR013230">
    <property type="entry name" value="Peptidase_M15A_C"/>
</dbReference>
<accession>A0A7C3SNM2</accession>
<name>A0A7C3SNM2_9BACT</name>
<proteinExistence type="predicted"/>
<organism evidence="2">
    <name type="scientific">Dictyoglomus turgidum</name>
    <dbReference type="NCBI Taxonomy" id="513050"/>
    <lineage>
        <taxon>Bacteria</taxon>
        <taxon>Pseudomonadati</taxon>
        <taxon>Dictyoglomota</taxon>
        <taxon>Dictyoglomia</taxon>
        <taxon>Dictyoglomales</taxon>
        <taxon>Dictyoglomaceae</taxon>
        <taxon>Dictyoglomus</taxon>
    </lineage>
</organism>
<dbReference type="EMBL" id="DTGA01000036">
    <property type="protein sequence ID" value="HGB30576.1"/>
    <property type="molecule type" value="Genomic_DNA"/>
</dbReference>
<feature type="domain" description="Peptidase M15A C-terminal" evidence="1">
    <location>
        <begin position="9"/>
        <end position="128"/>
    </location>
</feature>